<dbReference type="AlphaFoldDB" id="F7A1A8"/>
<name>F7A1A8_CIOIN</name>
<evidence type="ECO:0000313" key="4">
    <source>
        <dbReference type="Proteomes" id="UP000008144"/>
    </source>
</evidence>
<dbReference type="Proteomes" id="UP000008144">
    <property type="component" value="Unassembled WGS sequence"/>
</dbReference>
<dbReference type="InterPro" id="IPR043502">
    <property type="entry name" value="DNA/RNA_pol_sf"/>
</dbReference>
<dbReference type="InterPro" id="IPR043128">
    <property type="entry name" value="Rev_trsase/Diguanyl_cyclase"/>
</dbReference>
<keyword evidence="4" id="KW-1185">Reference proteome</keyword>
<reference evidence="3" key="2">
    <citation type="submission" date="2025-08" db="UniProtKB">
        <authorList>
            <consortium name="Ensembl"/>
        </authorList>
    </citation>
    <scope>IDENTIFICATION</scope>
</reference>
<evidence type="ECO:0000259" key="2">
    <source>
        <dbReference type="Pfam" id="PF17919"/>
    </source>
</evidence>
<dbReference type="Ensembl" id="ENSCINT00000029312.2">
    <property type="protein sequence ID" value="ENSCINP00000029066.2"/>
    <property type="gene ID" value="ENSCING00000000229.3"/>
</dbReference>
<dbReference type="InterPro" id="IPR050951">
    <property type="entry name" value="Retrovirus_Pol_polyprotein"/>
</dbReference>
<accession>F7A1A8</accession>
<dbReference type="PANTHER" id="PTHR37984">
    <property type="entry name" value="PROTEIN CBG26694"/>
    <property type="match status" value="1"/>
</dbReference>
<dbReference type="InParanoid" id="F7A1A8"/>
<evidence type="ECO:0000313" key="3">
    <source>
        <dbReference type="Ensembl" id="ENSCINP00000029066.2"/>
    </source>
</evidence>
<protein>
    <recommendedName>
        <fullName evidence="2">Reverse transcriptase/retrotransposon-derived protein RNase H-like domain-containing protein</fullName>
    </recommendedName>
</protein>
<dbReference type="GeneTree" id="ENSGT01100000263500"/>
<dbReference type="OMA" id="PISTHWI"/>
<dbReference type="FunFam" id="3.30.70.270:FF:000020">
    <property type="entry name" value="Transposon Tf2-6 polyprotein-like Protein"/>
    <property type="match status" value="1"/>
</dbReference>
<dbReference type="Gene3D" id="3.30.70.270">
    <property type="match status" value="2"/>
</dbReference>
<dbReference type="STRING" id="7719.ENSCINP00000029066"/>
<reference evidence="4" key="1">
    <citation type="journal article" date="2002" name="Science">
        <title>The draft genome of Ciona intestinalis: insights into chordate and vertebrate origins.</title>
        <authorList>
            <person name="Dehal P."/>
            <person name="Satou Y."/>
            <person name="Campbell R.K."/>
            <person name="Chapman J."/>
            <person name="Degnan B."/>
            <person name="De Tomaso A."/>
            <person name="Davidson B."/>
            <person name="Di Gregorio A."/>
            <person name="Gelpke M."/>
            <person name="Goodstein D.M."/>
            <person name="Harafuji N."/>
            <person name="Hastings K.E."/>
            <person name="Ho I."/>
            <person name="Hotta K."/>
            <person name="Huang W."/>
            <person name="Kawashima T."/>
            <person name="Lemaire P."/>
            <person name="Martinez D."/>
            <person name="Meinertzhagen I.A."/>
            <person name="Necula S."/>
            <person name="Nonaka M."/>
            <person name="Putnam N."/>
            <person name="Rash S."/>
            <person name="Saiga H."/>
            <person name="Satake M."/>
            <person name="Terry A."/>
            <person name="Yamada L."/>
            <person name="Wang H.G."/>
            <person name="Awazu S."/>
            <person name="Azumi K."/>
            <person name="Boore J."/>
            <person name="Branno M."/>
            <person name="Chin-Bow S."/>
            <person name="DeSantis R."/>
            <person name="Doyle S."/>
            <person name="Francino P."/>
            <person name="Keys D.N."/>
            <person name="Haga S."/>
            <person name="Hayashi H."/>
            <person name="Hino K."/>
            <person name="Imai K.S."/>
            <person name="Inaba K."/>
            <person name="Kano S."/>
            <person name="Kobayashi K."/>
            <person name="Kobayashi M."/>
            <person name="Lee B.I."/>
            <person name="Makabe K.W."/>
            <person name="Manohar C."/>
            <person name="Matassi G."/>
            <person name="Medina M."/>
            <person name="Mochizuki Y."/>
            <person name="Mount S."/>
            <person name="Morishita T."/>
            <person name="Miura S."/>
            <person name="Nakayama A."/>
            <person name="Nishizaka S."/>
            <person name="Nomoto H."/>
            <person name="Ohta F."/>
            <person name="Oishi K."/>
            <person name="Rigoutsos I."/>
            <person name="Sano M."/>
            <person name="Sasaki A."/>
            <person name="Sasakura Y."/>
            <person name="Shoguchi E."/>
            <person name="Shin-i T."/>
            <person name="Spagnuolo A."/>
            <person name="Stainier D."/>
            <person name="Suzuki M.M."/>
            <person name="Tassy O."/>
            <person name="Takatori N."/>
            <person name="Tokuoka M."/>
            <person name="Yagi K."/>
            <person name="Yoshizaki F."/>
            <person name="Wada S."/>
            <person name="Zhang C."/>
            <person name="Hyatt P.D."/>
            <person name="Larimer F."/>
            <person name="Detter C."/>
            <person name="Doggett N."/>
            <person name="Glavina T."/>
            <person name="Hawkins T."/>
            <person name="Richardson P."/>
            <person name="Lucas S."/>
            <person name="Kohara Y."/>
            <person name="Levine M."/>
            <person name="Satoh N."/>
            <person name="Rokhsar D.S."/>
        </authorList>
    </citation>
    <scope>NUCLEOTIDE SEQUENCE [LARGE SCALE GENOMIC DNA]</scope>
</reference>
<dbReference type="HOGENOM" id="CLU_000384_33_3_1"/>
<reference evidence="3" key="3">
    <citation type="submission" date="2025-09" db="UniProtKB">
        <authorList>
            <consortium name="Ensembl"/>
        </authorList>
    </citation>
    <scope>IDENTIFICATION</scope>
</reference>
<dbReference type="SUPFAM" id="SSF56672">
    <property type="entry name" value="DNA/RNA polymerases"/>
    <property type="match status" value="1"/>
</dbReference>
<feature type="domain" description="Reverse transcriptase/retrotransposon-derived protein RNase H-like" evidence="2">
    <location>
        <begin position="116"/>
        <end position="192"/>
    </location>
</feature>
<evidence type="ECO:0000256" key="1">
    <source>
        <dbReference type="ARBA" id="ARBA00023268"/>
    </source>
</evidence>
<organism evidence="3 4">
    <name type="scientific">Ciona intestinalis</name>
    <name type="common">Transparent sea squirt</name>
    <name type="synonym">Ascidia intestinalis</name>
    <dbReference type="NCBI Taxonomy" id="7719"/>
    <lineage>
        <taxon>Eukaryota</taxon>
        <taxon>Metazoa</taxon>
        <taxon>Chordata</taxon>
        <taxon>Tunicata</taxon>
        <taxon>Ascidiacea</taxon>
        <taxon>Phlebobranchia</taxon>
        <taxon>Cionidae</taxon>
        <taxon>Ciona</taxon>
    </lineage>
</organism>
<keyword evidence="1" id="KW-0511">Multifunctional enzyme</keyword>
<proteinExistence type="predicted"/>
<sequence>MEIATYKECGERVRPRYESRSSPFPCIERAGLRLKAKKCKLLQEETVYLGHVISRDGVSCDPKKLSVVKEWPVPTNVKETRAFLGFVSYYRRFVPDFSTIAAPLNDLTKKNTIFHWSDACQTAFDSLRTLMTTAPVLSYPLTNTTFILDTDASLTGMGAVLSQVQDGVERLISYASKSFSRAQKQYCTTKRE</sequence>
<dbReference type="Pfam" id="PF17919">
    <property type="entry name" value="RT_RNaseH_2"/>
    <property type="match status" value="1"/>
</dbReference>
<dbReference type="GO" id="GO:0003824">
    <property type="term" value="F:catalytic activity"/>
    <property type="evidence" value="ECO:0007669"/>
    <property type="project" value="UniProtKB-KW"/>
</dbReference>
<dbReference type="PANTHER" id="PTHR37984:SF5">
    <property type="entry name" value="PROTEIN NYNRIN-LIKE"/>
    <property type="match status" value="1"/>
</dbReference>
<dbReference type="InterPro" id="IPR041577">
    <property type="entry name" value="RT_RNaseH_2"/>
</dbReference>